<accession>A0A0R1JMH1</accession>
<dbReference type="AlphaFoldDB" id="A0A0R1JMH1"/>
<comment type="caution">
    <text evidence="1">The sequence shown here is derived from an EMBL/GenBank/DDBJ whole genome shotgun (WGS) entry which is preliminary data.</text>
</comment>
<gene>
    <name evidence="1" type="ORF">FD02_GL001619</name>
</gene>
<dbReference type="Proteomes" id="UP000051804">
    <property type="component" value="Unassembled WGS sequence"/>
</dbReference>
<protein>
    <submittedName>
        <fullName evidence="1">Uncharacterized protein</fullName>
    </submittedName>
</protein>
<evidence type="ECO:0000313" key="1">
    <source>
        <dbReference type="EMBL" id="KRK72646.1"/>
    </source>
</evidence>
<dbReference type="EMBL" id="AZDJ01000022">
    <property type="protein sequence ID" value="KRK72646.1"/>
    <property type="molecule type" value="Genomic_DNA"/>
</dbReference>
<name>A0A0R1JMH1_9LACO</name>
<dbReference type="PATRIC" id="fig|1291734.4.peg.1667"/>
<proteinExistence type="predicted"/>
<keyword evidence="2" id="KW-1185">Reference proteome</keyword>
<dbReference type="RefSeq" id="WP_056951126.1">
    <property type="nucleotide sequence ID" value="NZ_AZDJ01000022.1"/>
</dbReference>
<dbReference type="OrthoDB" id="2235960at2"/>
<organism evidence="1 2">
    <name type="scientific">Lacticaseibacillus nasuensis JCM 17158</name>
    <dbReference type="NCBI Taxonomy" id="1291734"/>
    <lineage>
        <taxon>Bacteria</taxon>
        <taxon>Bacillati</taxon>
        <taxon>Bacillota</taxon>
        <taxon>Bacilli</taxon>
        <taxon>Lactobacillales</taxon>
        <taxon>Lactobacillaceae</taxon>
        <taxon>Lacticaseibacillus</taxon>
    </lineage>
</organism>
<evidence type="ECO:0000313" key="2">
    <source>
        <dbReference type="Proteomes" id="UP000051804"/>
    </source>
</evidence>
<reference evidence="1 2" key="1">
    <citation type="journal article" date="2015" name="Genome Announc.">
        <title>Expanding the biotechnology potential of lactobacilli through comparative genomics of 213 strains and associated genera.</title>
        <authorList>
            <person name="Sun Z."/>
            <person name="Harris H.M."/>
            <person name="McCann A."/>
            <person name="Guo C."/>
            <person name="Argimon S."/>
            <person name="Zhang W."/>
            <person name="Yang X."/>
            <person name="Jeffery I.B."/>
            <person name="Cooney J.C."/>
            <person name="Kagawa T.F."/>
            <person name="Liu W."/>
            <person name="Song Y."/>
            <person name="Salvetti E."/>
            <person name="Wrobel A."/>
            <person name="Rasinkangas P."/>
            <person name="Parkhill J."/>
            <person name="Rea M.C."/>
            <person name="O'Sullivan O."/>
            <person name="Ritari J."/>
            <person name="Douillard F.P."/>
            <person name="Paul Ross R."/>
            <person name="Yang R."/>
            <person name="Briner A.E."/>
            <person name="Felis G.E."/>
            <person name="de Vos W.M."/>
            <person name="Barrangou R."/>
            <person name="Klaenhammer T.R."/>
            <person name="Caufield P.W."/>
            <person name="Cui Y."/>
            <person name="Zhang H."/>
            <person name="O'Toole P.W."/>
        </authorList>
    </citation>
    <scope>NUCLEOTIDE SEQUENCE [LARGE SCALE GENOMIC DNA]</scope>
    <source>
        <strain evidence="1 2">JCM 17158</strain>
    </source>
</reference>
<sequence length="97" mass="11246">MNEKESHERQVAFLQAHEAQITRFIQTKEASTVAKVEYNWRTVAAQSSMVYEYPYLAVDVTCYNNKHKQIDCYRMSIHPDNVDHPTAILNIDGIDVD</sequence>